<protein>
    <submittedName>
        <fullName evidence="1">Uncharacterized protein</fullName>
    </submittedName>
</protein>
<reference evidence="1 2" key="1">
    <citation type="journal article" date="2022" name="Hortic Res">
        <title>A haplotype resolved chromosomal level avocado genome allows analysis of novel avocado genes.</title>
        <authorList>
            <person name="Nath O."/>
            <person name="Fletcher S.J."/>
            <person name="Hayward A."/>
            <person name="Shaw L.M."/>
            <person name="Masouleh A.K."/>
            <person name="Furtado A."/>
            <person name="Henry R.J."/>
            <person name="Mitter N."/>
        </authorList>
    </citation>
    <scope>NUCLEOTIDE SEQUENCE [LARGE SCALE GENOMIC DNA]</scope>
    <source>
        <strain evidence="2">cv. Hass</strain>
    </source>
</reference>
<evidence type="ECO:0000313" key="1">
    <source>
        <dbReference type="EMBL" id="KAJ8616285.1"/>
    </source>
</evidence>
<dbReference type="EMBL" id="CM056820">
    <property type="protein sequence ID" value="KAJ8616285.1"/>
    <property type="molecule type" value="Genomic_DNA"/>
</dbReference>
<accession>A0ACC2K589</accession>
<keyword evidence="2" id="KW-1185">Reference proteome</keyword>
<name>A0ACC2K589_PERAE</name>
<comment type="caution">
    <text evidence="1">The sequence shown here is derived from an EMBL/GenBank/DDBJ whole genome shotgun (WGS) entry which is preliminary data.</text>
</comment>
<dbReference type="Proteomes" id="UP001234297">
    <property type="component" value="Chromosome 12"/>
</dbReference>
<proteinExistence type="predicted"/>
<gene>
    <name evidence="1" type="ORF">MRB53_035657</name>
</gene>
<organism evidence="1 2">
    <name type="scientific">Persea americana</name>
    <name type="common">Avocado</name>
    <dbReference type="NCBI Taxonomy" id="3435"/>
    <lineage>
        <taxon>Eukaryota</taxon>
        <taxon>Viridiplantae</taxon>
        <taxon>Streptophyta</taxon>
        <taxon>Embryophyta</taxon>
        <taxon>Tracheophyta</taxon>
        <taxon>Spermatophyta</taxon>
        <taxon>Magnoliopsida</taxon>
        <taxon>Magnoliidae</taxon>
        <taxon>Laurales</taxon>
        <taxon>Lauraceae</taxon>
        <taxon>Persea</taxon>
    </lineage>
</organism>
<evidence type="ECO:0000313" key="2">
    <source>
        <dbReference type="Proteomes" id="UP001234297"/>
    </source>
</evidence>
<sequence>MSFVIIDIDCPTPYKRATRPFYHLDEVAGAALADVGDARAVDQRGDLLEYVLDIAVGVEGVAEHEGGAAAAPSSPLKTPMPR</sequence>